<dbReference type="PROSITE" id="PS51644">
    <property type="entry name" value="HTH_OST"/>
    <property type="match status" value="1"/>
</dbReference>
<comment type="caution">
    <text evidence="3">The sequence shown here is derived from an EMBL/GenBank/DDBJ whole genome shotgun (WGS) entry which is preliminary data.</text>
</comment>
<dbReference type="AlphaFoldDB" id="A0A2I1RKD9"/>
<gene>
    <name evidence="3" type="ORF">CYJ96_03420</name>
</gene>
<evidence type="ECO:0000259" key="2">
    <source>
        <dbReference type="PROSITE" id="PS51644"/>
    </source>
</evidence>
<dbReference type="PANTHER" id="PTHR35811">
    <property type="entry name" value="SLR1870 PROTEIN"/>
    <property type="match status" value="1"/>
</dbReference>
<proteinExistence type="predicted"/>
<dbReference type="InterPro" id="IPR021139">
    <property type="entry name" value="NYN"/>
</dbReference>
<name>A0A2I1RKD9_FAUOS</name>
<protein>
    <recommendedName>
        <fullName evidence="2">HTH OST-type domain-containing protein</fullName>
    </recommendedName>
</protein>
<reference evidence="3 4" key="1">
    <citation type="submission" date="2017-12" db="EMBL/GenBank/DDBJ databases">
        <title>Phylogenetic diversity of female urinary microbiome.</title>
        <authorList>
            <person name="Thomas-White K."/>
            <person name="Wolfe A.J."/>
        </authorList>
    </citation>
    <scope>NUCLEOTIDE SEQUENCE [LARGE SCALE GENOMIC DNA]</scope>
    <source>
        <strain evidence="3 4">UMB0416</strain>
    </source>
</reference>
<feature type="region of interest" description="Disordered" evidence="1">
    <location>
        <begin position="159"/>
        <end position="178"/>
    </location>
</feature>
<dbReference type="Pfam" id="PF12872">
    <property type="entry name" value="OST-HTH"/>
    <property type="match status" value="1"/>
</dbReference>
<dbReference type="GO" id="GO:0004540">
    <property type="term" value="F:RNA nuclease activity"/>
    <property type="evidence" value="ECO:0007669"/>
    <property type="project" value="InterPro"/>
</dbReference>
<feature type="domain" description="HTH OST-type" evidence="2">
    <location>
        <begin position="187"/>
        <end position="265"/>
    </location>
</feature>
<dbReference type="CDD" id="cd11297">
    <property type="entry name" value="PIN_LabA-like_N_1"/>
    <property type="match status" value="1"/>
</dbReference>
<dbReference type="Gene3D" id="3.30.420.610">
    <property type="entry name" value="LOTUS domain-like"/>
    <property type="match status" value="1"/>
</dbReference>
<dbReference type="Gene3D" id="3.40.50.1010">
    <property type="entry name" value="5'-nuclease"/>
    <property type="match status" value="1"/>
</dbReference>
<dbReference type="Proteomes" id="UP000234914">
    <property type="component" value="Unassembled WGS sequence"/>
</dbReference>
<evidence type="ECO:0000313" key="4">
    <source>
        <dbReference type="Proteomes" id="UP000234914"/>
    </source>
</evidence>
<dbReference type="RefSeq" id="WP_101963948.1">
    <property type="nucleotide sequence ID" value="NZ_PKJS01000003.1"/>
</dbReference>
<evidence type="ECO:0000256" key="1">
    <source>
        <dbReference type="SAM" id="MobiDB-lite"/>
    </source>
</evidence>
<sequence>MATVKTTLNVVEENTNRLAVLIDDDNVAAKDIKAILEEVTKYGEATVKRIYGNFVSKNGQWKETINAHAIKPMQQFAFTTGKNATDGFMIIDAMDLLYTGRFDGFCLVSSDSDFTALAIRLKEQGAIVYGFGKMQTPEAFRNACTRFIYIENLQSLERQEPSIKSEQSTKPNEKTLPATEQAAPTLDIQLPKDTIKKIFEDSESEWISAELLGQKWRLLQTDFDPRTYGCKKLTDLVKKYTDLFKFEMRENPETGHSNMYVKLKNSK</sequence>
<evidence type="ECO:0000313" key="3">
    <source>
        <dbReference type="EMBL" id="PKZ69574.1"/>
    </source>
</evidence>
<dbReference type="InterPro" id="IPR025605">
    <property type="entry name" value="OST-HTH/LOTUS_dom"/>
</dbReference>
<dbReference type="InterPro" id="IPR041966">
    <property type="entry name" value="LOTUS-like"/>
</dbReference>
<accession>A0A2I1RKD9</accession>
<dbReference type="PANTHER" id="PTHR35811:SF1">
    <property type="entry name" value="HTH OST-TYPE DOMAIN-CONTAINING PROTEIN"/>
    <property type="match status" value="1"/>
</dbReference>
<dbReference type="EMBL" id="PKJS01000003">
    <property type="protein sequence ID" value="PKZ69574.1"/>
    <property type="molecule type" value="Genomic_DNA"/>
</dbReference>
<dbReference type="CDD" id="cd10146">
    <property type="entry name" value="LabA_like_C"/>
    <property type="match status" value="1"/>
</dbReference>
<organism evidence="3 4">
    <name type="scientific">Faucicola osloensis</name>
    <name type="common">Moraxella osloensis</name>
    <dbReference type="NCBI Taxonomy" id="34062"/>
    <lineage>
        <taxon>Bacteria</taxon>
        <taxon>Pseudomonadati</taxon>
        <taxon>Pseudomonadota</taxon>
        <taxon>Gammaproteobacteria</taxon>
        <taxon>Moraxellales</taxon>
        <taxon>Moraxellaceae</taxon>
        <taxon>Faucicola</taxon>
    </lineage>
</organism>
<dbReference type="Pfam" id="PF01936">
    <property type="entry name" value="NYN"/>
    <property type="match status" value="1"/>
</dbReference>